<evidence type="ECO:0000256" key="5">
    <source>
        <dbReference type="ARBA" id="ARBA00022989"/>
    </source>
</evidence>
<gene>
    <name evidence="9" type="ORF">C7380_105113</name>
</gene>
<feature type="transmembrane region" description="Helical" evidence="7">
    <location>
        <begin position="202"/>
        <end position="220"/>
    </location>
</feature>
<dbReference type="Proteomes" id="UP000245921">
    <property type="component" value="Unassembled WGS sequence"/>
</dbReference>
<dbReference type="PANTHER" id="PTHR23514:SF3">
    <property type="entry name" value="BYPASS OF STOP CODON PROTEIN 6"/>
    <property type="match status" value="1"/>
</dbReference>
<evidence type="ECO:0000256" key="7">
    <source>
        <dbReference type="SAM" id="Phobius"/>
    </source>
</evidence>
<evidence type="ECO:0000313" key="9">
    <source>
        <dbReference type="EMBL" id="PWJ95483.1"/>
    </source>
</evidence>
<dbReference type="PANTHER" id="PTHR23514">
    <property type="entry name" value="BYPASS OF STOP CODON PROTEIN 6"/>
    <property type="match status" value="1"/>
</dbReference>
<dbReference type="AlphaFoldDB" id="A0AA45C7M2"/>
<feature type="transmembrane region" description="Helical" evidence="7">
    <location>
        <begin position="156"/>
        <end position="174"/>
    </location>
</feature>
<comment type="similarity">
    <text evidence="2">Belongs to the major facilitator superfamily.</text>
</comment>
<evidence type="ECO:0000313" key="10">
    <source>
        <dbReference type="Proteomes" id="UP000245921"/>
    </source>
</evidence>
<keyword evidence="6 7" id="KW-0472">Membrane</keyword>
<evidence type="ECO:0000259" key="8">
    <source>
        <dbReference type="PROSITE" id="PS50850"/>
    </source>
</evidence>
<dbReference type="Pfam" id="PF07690">
    <property type="entry name" value="MFS_1"/>
    <property type="match status" value="1"/>
</dbReference>
<reference evidence="9 10" key="1">
    <citation type="submission" date="2018-05" db="EMBL/GenBank/DDBJ databases">
        <title>Genomic Encyclopedia of Type Strains, Phase IV (KMG-IV): sequencing the most valuable type-strain genomes for metagenomic binning, comparative biology and taxonomic classification.</title>
        <authorList>
            <person name="Goeker M."/>
        </authorList>
    </citation>
    <scope>NUCLEOTIDE SEQUENCE [LARGE SCALE GENOMIC DNA]</scope>
    <source>
        <strain evidence="9 10">DSM 24906</strain>
    </source>
</reference>
<evidence type="ECO:0000256" key="2">
    <source>
        <dbReference type="ARBA" id="ARBA00008335"/>
    </source>
</evidence>
<comment type="subcellular location">
    <subcellularLocation>
        <location evidence="1">Endomembrane system</location>
        <topology evidence="1">Multi-pass membrane protein</topology>
    </subcellularLocation>
</comment>
<feature type="transmembrane region" description="Helical" evidence="7">
    <location>
        <begin position="67"/>
        <end position="89"/>
    </location>
</feature>
<dbReference type="EMBL" id="QGGI01000005">
    <property type="protein sequence ID" value="PWJ95483.1"/>
    <property type="molecule type" value="Genomic_DNA"/>
</dbReference>
<evidence type="ECO:0000256" key="1">
    <source>
        <dbReference type="ARBA" id="ARBA00004127"/>
    </source>
</evidence>
<dbReference type="GO" id="GO:0012505">
    <property type="term" value="C:endomembrane system"/>
    <property type="evidence" value="ECO:0007669"/>
    <property type="project" value="UniProtKB-SubCell"/>
</dbReference>
<dbReference type="InterPro" id="IPR036259">
    <property type="entry name" value="MFS_trans_sf"/>
</dbReference>
<feature type="transmembrane region" description="Helical" evidence="7">
    <location>
        <begin position="95"/>
        <end position="119"/>
    </location>
</feature>
<organism evidence="9 10">
    <name type="scientific">Oceanotoga teriensis</name>
    <dbReference type="NCBI Taxonomy" id="515440"/>
    <lineage>
        <taxon>Bacteria</taxon>
        <taxon>Thermotogati</taxon>
        <taxon>Thermotogota</taxon>
        <taxon>Thermotogae</taxon>
        <taxon>Petrotogales</taxon>
        <taxon>Petrotogaceae</taxon>
        <taxon>Oceanotoga</taxon>
    </lineage>
</organism>
<comment type="caution">
    <text evidence="9">The sequence shown here is derived from an EMBL/GenBank/DDBJ whole genome shotgun (WGS) entry which is preliminary data.</text>
</comment>
<feature type="transmembrane region" description="Helical" evidence="7">
    <location>
        <begin position="9"/>
        <end position="29"/>
    </location>
</feature>
<proteinExistence type="inferred from homology"/>
<feature type="transmembrane region" description="Helical" evidence="7">
    <location>
        <begin position="240"/>
        <end position="256"/>
    </location>
</feature>
<feature type="transmembrane region" description="Helical" evidence="7">
    <location>
        <begin position="131"/>
        <end position="150"/>
    </location>
</feature>
<keyword evidence="3" id="KW-0813">Transport</keyword>
<dbReference type="InterPro" id="IPR051788">
    <property type="entry name" value="MFS_Transporter"/>
</dbReference>
<dbReference type="InterPro" id="IPR011701">
    <property type="entry name" value="MFS"/>
</dbReference>
<sequence length="372" mass="40970">MNEKTSRNFTLLTMFILSLISNTVAPLMTTIQDTFSITVATSSMIPVMTTVGVLISNLSGSLLIAQLGLKTFLNISLIEALIGSIIFLISKNFTMVLIAVFFIGASTGSGFMSLSSITAHLSEKYKNFGTLNGFFGVGGIVAPFLAGIFIKNNINFRTIYISYIVILIIMMFSLNTRKIIKNIKYEPINIIEASTIISKKTVILPLLLFLLYSGTEISVITWSGNFLNTEIGLTKSNSSIYLSIFWILFTFARFVTNYLNKKITSLKTIQYFSILFIINLILLLTTKNPIFFILIGLSFGPIFPSAQNYSSNILNGRELGLFNGLTFAATGLGALIISPIMGIIGESNLYMSFSVPFLTFAIIVILTKILHK</sequence>
<dbReference type="Gene3D" id="1.20.1250.20">
    <property type="entry name" value="MFS general substrate transporter like domains"/>
    <property type="match status" value="2"/>
</dbReference>
<dbReference type="PROSITE" id="PS50850">
    <property type="entry name" value="MFS"/>
    <property type="match status" value="1"/>
</dbReference>
<keyword evidence="10" id="KW-1185">Reference proteome</keyword>
<accession>A0AA45C7M2</accession>
<keyword evidence="4 7" id="KW-0812">Transmembrane</keyword>
<evidence type="ECO:0000256" key="4">
    <source>
        <dbReference type="ARBA" id="ARBA00022692"/>
    </source>
</evidence>
<dbReference type="GO" id="GO:0022857">
    <property type="term" value="F:transmembrane transporter activity"/>
    <property type="evidence" value="ECO:0007669"/>
    <property type="project" value="InterPro"/>
</dbReference>
<dbReference type="InterPro" id="IPR020846">
    <property type="entry name" value="MFS_dom"/>
</dbReference>
<evidence type="ECO:0000256" key="3">
    <source>
        <dbReference type="ARBA" id="ARBA00022448"/>
    </source>
</evidence>
<feature type="transmembrane region" description="Helical" evidence="7">
    <location>
        <begin position="350"/>
        <end position="370"/>
    </location>
</feature>
<dbReference type="RefSeq" id="WP_109604393.1">
    <property type="nucleotide sequence ID" value="NZ_JAMHJO010000003.1"/>
</dbReference>
<keyword evidence="5 7" id="KW-1133">Transmembrane helix</keyword>
<evidence type="ECO:0000256" key="6">
    <source>
        <dbReference type="ARBA" id="ARBA00023136"/>
    </source>
</evidence>
<protein>
    <submittedName>
        <fullName evidence="9">Fucose permease</fullName>
    </submittedName>
</protein>
<feature type="transmembrane region" description="Helical" evidence="7">
    <location>
        <begin position="290"/>
        <end position="309"/>
    </location>
</feature>
<dbReference type="SUPFAM" id="SSF103473">
    <property type="entry name" value="MFS general substrate transporter"/>
    <property type="match status" value="1"/>
</dbReference>
<feature type="transmembrane region" description="Helical" evidence="7">
    <location>
        <begin position="321"/>
        <end position="344"/>
    </location>
</feature>
<dbReference type="GO" id="GO:0016020">
    <property type="term" value="C:membrane"/>
    <property type="evidence" value="ECO:0007669"/>
    <property type="project" value="TreeGrafter"/>
</dbReference>
<feature type="domain" description="Major facilitator superfamily (MFS) profile" evidence="8">
    <location>
        <begin position="6"/>
        <end position="372"/>
    </location>
</feature>
<name>A0AA45C7M2_9BACT</name>
<feature type="transmembrane region" description="Helical" evidence="7">
    <location>
        <begin position="268"/>
        <end position="284"/>
    </location>
</feature>